<keyword evidence="1" id="KW-0812">Transmembrane</keyword>
<protein>
    <submittedName>
        <fullName evidence="2">Uncharacterized protein</fullName>
    </submittedName>
</protein>
<keyword evidence="3" id="KW-1185">Reference proteome</keyword>
<feature type="transmembrane region" description="Helical" evidence="1">
    <location>
        <begin position="164"/>
        <end position="183"/>
    </location>
</feature>
<proteinExistence type="predicted"/>
<feature type="transmembrane region" description="Helical" evidence="1">
    <location>
        <begin position="101"/>
        <end position="125"/>
    </location>
</feature>
<keyword evidence="1" id="KW-1133">Transmembrane helix</keyword>
<reference evidence="2 3" key="1">
    <citation type="submission" date="2012-03" db="EMBL/GenBank/DDBJ databases">
        <title>The Genome Sequence of Bartonella elizabethae Re6043vi.</title>
        <authorList>
            <consortium name="The Broad Institute Genome Sequencing Platform"/>
            <consortium name="The Broad Institute Genome Sequencing Center for Infectious Disease"/>
            <person name="Feldgarden M."/>
            <person name="Kirby J."/>
            <person name="Kosoy M."/>
            <person name="Birtles R."/>
            <person name="Probert W.S."/>
            <person name="Chiaraviglio L."/>
            <person name="Young S.K."/>
            <person name="Zeng Q."/>
            <person name="Gargeya S."/>
            <person name="Fitzgerald M."/>
            <person name="Haas B."/>
            <person name="Abouelleil A."/>
            <person name="Alvarado L."/>
            <person name="Arachchi H.M."/>
            <person name="Berlin A."/>
            <person name="Chapman S.B."/>
            <person name="Gearin G."/>
            <person name="Goldberg J."/>
            <person name="Griggs A."/>
            <person name="Gujja S."/>
            <person name="Hansen M."/>
            <person name="Heiman D."/>
            <person name="Howarth C."/>
            <person name="Larimer J."/>
            <person name="Lui A."/>
            <person name="MacDonald P.J.P."/>
            <person name="McCowen C."/>
            <person name="Montmayeur A."/>
            <person name="Murphy C."/>
            <person name="Neiman D."/>
            <person name="Pearson M."/>
            <person name="Priest M."/>
            <person name="Roberts A."/>
            <person name="Saif S."/>
            <person name="Shea T."/>
            <person name="Sisk P."/>
            <person name="Stolte C."/>
            <person name="Sykes S."/>
            <person name="Wortman J."/>
            <person name="Nusbaum C."/>
            <person name="Birren B."/>
        </authorList>
    </citation>
    <scope>NUCLEOTIDE SEQUENCE [LARGE SCALE GENOMIC DNA]</scope>
    <source>
        <strain evidence="2 3">Re6043vi</strain>
    </source>
</reference>
<feature type="transmembrane region" description="Helical" evidence="1">
    <location>
        <begin position="203"/>
        <end position="219"/>
    </location>
</feature>
<accession>A0ABN0GIQ2</accession>
<gene>
    <name evidence="2" type="ORF">MCU_01436</name>
</gene>
<feature type="transmembrane region" description="Helical" evidence="1">
    <location>
        <begin position="69"/>
        <end position="89"/>
    </location>
</feature>
<evidence type="ECO:0000313" key="3">
    <source>
        <dbReference type="Proteomes" id="UP000008942"/>
    </source>
</evidence>
<dbReference type="Proteomes" id="UP000008942">
    <property type="component" value="Unassembled WGS sequence"/>
</dbReference>
<evidence type="ECO:0000256" key="1">
    <source>
        <dbReference type="SAM" id="Phobius"/>
    </source>
</evidence>
<feature type="transmembrane region" description="Helical" evidence="1">
    <location>
        <begin position="36"/>
        <end position="63"/>
    </location>
</feature>
<dbReference type="EMBL" id="AILW01000020">
    <property type="protein sequence ID" value="EJF82486.1"/>
    <property type="molecule type" value="Genomic_DNA"/>
</dbReference>
<comment type="caution">
    <text evidence="2">The sequence shown here is derived from an EMBL/GenBank/DDBJ whole genome shotgun (WGS) entry which is preliminary data.</text>
</comment>
<name>A0ABN0GIQ2_BAREL</name>
<sequence>MSNDLFFLLLLVFACILAVGLFFLHKAAARRGVRGWMLFWRWVVLYGLMALYLGFICAGVRSVPVSEALLLKGAVFSCIFTAVLGVMHFSVKSLPVAWVRFVKAILFCGMIGVILWLFAVGVGVMNSTRELFLKVLVLALLWKLLLWFFIRAHRDTLVQRVLRVLNYLLFICIWVLVLSFAFLGAERLGWSWLWFSNQDVSSTIRISLFLLIYQGVKFVRRDVGSFFKKSEKGR</sequence>
<evidence type="ECO:0000313" key="2">
    <source>
        <dbReference type="EMBL" id="EJF82486.1"/>
    </source>
</evidence>
<organism evidence="2 3">
    <name type="scientific">Bartonella elizabethae Re6043vi</name>
    <dbReference type="NCBI Taxonomy" id="1094554"/>
    <lineage>
        <taxon>Bacteria</taxon>
        <taxon>Pseudomonadati</taxon>
        <taxon>Pseudomonadota</taxon>
        <taxon>Alphaproteobacteria</taxon>
        <taxon>Hyphomicrobiales</taxon>
        <taxon>Bartonellaceae</taxon>
        <taxon>Bartonella</taxon>
    </lineage>
</organism>
<dbReference type="RefSeq" id="WP_005774706.1">
    <property type="nucleotide sequence ID" value="NZ_JH725141.1"/>
</dbReference>
<keyword evidence="1" id="KW-0472">Membrane</keyword>
<feature type="transmembrane region" description="Helical" evidence="1">
    <location>
        <begin position="6"/>
        <end position="24"/>
    </location>
</feature>
<feature type="transmembrane region" description="Helical" evidence="1">
    <location>
        <begin position="131"/>
        <end position="152"/>
    </location>
</feature>